<dbReference type="RefSeq" id="WP_067857547.1">
    <property type="nucleotide sequence ID" value="NZ_CP011502.1"/>
</dbReference>
<evidence type="ECO:0000313" key="6">
    <source>
        <dbReference type="Proteomes" id="UP000067689"/>
    </source>
</evidence>
<evidence type="ECO:0000256" key="4">
    <source>
        <dbReference type="ARBA" id="ARBA00023136"/>
    </source>
</evidence>
<keyword evidence="3" id="KW-1133">Transmembrane helix</keyword>
<accession>A0A0U4D9K9</accession>
<comment type="subcellular location">
    <subcellularLocation>
        <location evidence="1">Membrane</location>
        <topology evidence="1">Single-pass membrane protein</topology>
    </subcellularLocation>
</comment>
<dbReference type="InterPro" id="IPR007343">
    <property type="entry name" value="Uncharacterised_pept_Zn_put"/>
</dbReference>
<evidence type="ECO:0000256" key="3">
    <source>
        <dbReference type="ARBA" id="ARBA00022989"/>
    </source>
</evidence>
<keyword evidence="4" id="KW-0472">Membrane</keyword>
<organism evidence="5 6">
    <name type="scientific">Aeromicrobium erythreum</name>
    <dbReference type="NCBI Taxonomy" id="2041"/>
    <lineage>
        <taxon>Bacteria</taxon>
        <taxon>Bacillati</taxon>
        <taxon>Actinomycetota</taxon>
        <taxon>Actinomycetes</taxon>
        <taxon>Propionibacteriales</taxon>
        <taxon>Nocardioidaceae</taxon>
        <taxon>Aeromicrobium</taxon>
    </lineage>
</organism>
<name>A0A0U4D9K9_9ACTN</name>
<dbReference type="STRING" id="2041.AERYTH_09145"/>
<dbReference type="KEGG" id="aer:AERYTH_09145"/>
<evidence type="ECO:0000256" key="1">
    <source>
        <dbReference type="ARBA" id="ARBA00004167"/>
    </source>
</evidence>
<dbReference type="PATRIC" id="fig|2041.4.peg.1911"/>
<protein>
    <submittedName>
        <fullName evidence="5">Membrane protein</fullName>
    </submittedName>
</protein>
<evidence type="ECO:0000313" key="5">
    <source>
        <dbReference type="EMBL" id="ALX04850.1"/>
    </source>
</evidence>
<keyword evidence="2" id="KW-0812">Transmembrane</keyword>
<dbReference type="Proteomes" id="UP000067689">
    <property type="component" value="Chromosome"/>
</dbReference>
<dbReference type="GO" id="GO:0016020">
    <property type="term" value="C:membrane"/>
    <property type="evidence" value="ECO:0007669"/>
    <property type="project" value="UniProtKB-SubCell"/>
</dbReference>
<dbReference type="SUPFAM" id="SSF55486">
    <property type="entry name" value="Metalloproteases ('zincins'), catalytic domain"/>
    <property type="match status" value="1"/>
</dbReference>
<gene>
    <name evidence="5" type="ORF">AERYTH_09145</name>
</gene>
<proteinExistence type="predicted"/>
<dbReference type="PANTHER" id="PTHR30168">
    <property type="entry name" value="PUTATIVE MEMBRANE PROTEIN YPFJ"/>
    <property type="match status" value="1"/>
</dbReference>
<dbReference type="AlphaFoldDB" id="A0A0U4D9K9"/>
<evidence type="ECO:0000256" key="2">
    <source>
        <dbReference type="ARBA" id="ARBA00022692"/>
    </source>
</evidence>
<dbReference type="OrthoDB" id="9774900at2"/>
<dbReference type="Pfam" id="PF04228">
    <property type="entry name" value="Zn_peptidase"/>
    <property type="match status" value="1"/>
</dbReference>
<dbReference type="PANTHER" id="PTHR30168:SF0">
    <property type="entry name" value="INNER MEMBRANE PROTEIN"/>
    <property type="match status" value="1"/>
</dbReference>
<dbReference type="EMBL" id="CP011502">
    <property type="protein sequence ID" value="ALX04850.1"/>
    <property type="molecule type" value="Genomic_DNA"/>
</dbReference>
<sequence length="309" mass="31939">MSFNEDARLDTSQVTGGRVRGGAVVGGGRVRGGAVVGGGIGALVVTLVALFLDIDPGELTGGQNPFDTSQVQTAGEDSTVDLSQCRTGADANRDDVCRVVGTVNSVQDYWTDALPADVGRQYRPARTVVFSGATQSACGTASSSTGPFYCPSDERIYIDTGFFDLLSSRYGADGGALAQEYVVAHEYGHHVQQILGILGRAQSGSGATGGGVRVELMADCLAGVWAHHAATTQDANGTTLLEPLTPADVRSALSAAAAVGDDHIQASAGATVDPDTWTHGSSEQRQRWFLTGYDGGSADQCDTFATNDL</sequence>
<reference evidence="5 6" key="1">
    <citation type="journal article" date="1991" name="Int. J. Syst. Bacteriol.">
        <title>Description of the erythromycin-producing bacterium Arthrobacter sp. strain NRRL B-3381 as Aeromicrobium erythreum gen. nov., sp. nov.</title>
        <authorList>
            <person name="Miller E.S."/>
            <person name="Woese C.R."/>
            <person name="Brenner S."/>
        </authorList>
    </citation>
    <scope>NUCLEOTIDE SEQUENCE [LARGE SCALE GENOMIC DNA]</scope>
    <source>
        <strain evidence="5 6">AR18</strain>
    </source>
</reference>
<keyword evidence="6" id="KW-1185">Reference proteome</keyword>